<protein>
    <submittedName>
        <fullName evidence="1">Uncharacterized protein</fullName>
    </submittedName>
</protein>
<evidence type="ECO:0000313" key="2">
    <source>
        <dbReference type="Proteomes" id="UP000280298"/>
    </source>
</evidence>
<dbReference type="EMBL" id="CP034539">
    <property type="protein sequence ID" value="AZQ35863.1"/>
    <property type="molecule type" value="Genomic_DNA"/>
</dbReference>
<organism evidence="1 2">
    <name type="scientific">Streptomyces cyaneochromogenes</name>
    <dbReference type="NCBI Taxonomy" id="2496836"/>
    <lineage>
        <taxon>Bacteria</taxon>
        <taxon>Bacillati</taxon>
        <taxon>Actinomycetota</taxon>
        <taxon>Actinomycetes</taxon>
        <taxon>Kitasatosporales</taxon>
        <taxon>Streptomycetaceae</taxon>
        <taxon>Streptomyces</taxon>
    </lineage>
</organism>
<gene>
    <name evidence="1" type="ORF">EJ357_22200</name>
</gene>
<dbReference type="AlphaFoldDB" id="A0A3Q9EUC1"/>
<reference evidence="1 2" key="1">
    <citation type="journal article" date="2019" name="Int. J. Syst. Evol. Microbiol.">
        <title>Streptomyces cyaneochromogenes sp. nov., a blue pigment-producing actinomycete from manganese-contaminated soil.</title>
        <authorList>
            <person name="Tang X."/>
            <person name="Zhao J."/>
            <person name="Li K."/>
            <person name="Chen Z."/>
            <person name="Sun Y."/>
            <person name="Gao J."/>
        </authorList>
    </citation>
    <scope>NUCLEOTIDE SEQUENCE [LARGE SCALE GENOMIC DNA]</scope>
    <source>
        <strain evidence="1 2">MK-45</strain>
    </source>
</reference>
<keyword evidence="2" id="KW-1185">Reference proteome</keyword>
<proteinExistence type="predicted"/>
<sequence length="166" mass="17733">MGSLLKGVSGVRWGTLRDARQLPAGDIPPLLSRIAYGGEDIARLAVDELGDRVCALGFVVGEATASTVPFLLELAGAPYVPCKAELLDLLESIYRTDNWHSSAAAAGGPKRTSFREQPAWEVAAREAVHAGRLVIEGLASSMRPEEAEPARKLLLTMDEAPPFPDL</sequence>
<evidence type="ECO:0000313" key="1">
    <source>
        <dbReference type="EMBL" id="AZQ35863.1"/>
    </source>
</evidence>
<accession>A0A3Q9EUC1</accession>
<dbReference type="KEGG" id="scya:EJ357_22200"/>
<name>A0A3Q9EUC1_9ACTN</name>
<dbReference type="Proteomes" id="UP000280298">
    <property type="component" value="Chromosome"/>
</dbReference>
<dbReference type="OrthoDB" id="292843at2"/>
<dbReference type="RefSeq" id="WP_126393331.1">
    <property type="nucleotide sequence ID" value="NZ_CP034539.1"/>
</dbReference>